<sequence length="323" mass="36234">MYDIADPNKKDKNADKRYNMEVSLSEKLNSLWKQVESQYKDNLDLRLKAVERTFKDIYDTIAKYQKIGGTTVDGQPIAAIKAQIEEIKKQAIQQETLKFNTEQLKKKEEQVNDVLKERADFQKDVLEQVKAGTLSAVDGFKQIATQTERSQPKLAQMAKDAAAFANSVRGTGIPDAKIDAFVQKMTRVGNDSATGPASAAAKGGLDVFNQQMTETNNLLNERNSAVTMYNNLVQLGAITQEEANQKIKAAYTESGPQIQRMVAEMQKLLDTMAEARRHLRFQARCAQCEAEGNQHADAVRATRTWRRFAIRSRPVSRRGSTAR</sequence>
<gene>
    <name evidence="2" type="ORF">Nazgul49</name>
</gene>
<keyword evidence="3" id="KW-1185">Reference proteome</keyword>
<accession>Q6UYJ2</accession>
<dbReference type="RefSeq" id="NP_918982.1">
    <property type="nucleotide sequence ID" value="NC_005091.2"/>
</dbReference>
<dbReference type="GeneID" id="2559590"/>
<feature type="coiled-coil region" evidence="1">
    <location>
        <begin position="77"/>
        <end position="124"/>
    </location>
</feature>
<dbReference type="Proteomes" id="UP000002549">
    <property type="component" value="Segment"/>
</dbReference>
<evidence type="ECO:0000313" key="3">
    <source>
        <dbReference type="Proteomes" id="UP000002549"/>
    </source>
</evidence>
<evidence type="ECO:0000313" key="2">
    <source>
        <dbReference type="EMBL" id="AAQ63349.1"/>
    </source>
</evidence>
<dbReference type="EMBL" id="AY357582">
    <property type="protein sequence ID" value="AAQ63349.1"/>
    <property type="molecule type" value="Genomic_DNA"/>
</dbReference>
<organism evidence="2 3">
    <name type="scientific">Burkholderia phage BcepNazgul</name>
    <dbReference type="NCBI Taxonomy" id="242861"/>
    <lineage>
        <taxon>Viruses</taxon>
        <taxon>Duplodnaviria</taxon>
        <taxon>Heunggongvirae</taxon>
        <taxon>Uroviricota</taxon>
        <taxon>Caudoviricetes</taxon>
        <taxon>Casjensviridae</taxon>
        <taxon>Nazgulvirus</taxon>
        <taxon>Nazgulvirus bcepnazgul</taxon>
        <taxon>Burkholderia virus BcepNazgul</taxon>
    </lineage>
</organism>
<evidence type="ECO:0000256" key="1">
    <source>
        <dbReference type="SAM" id="Coils"/>
    </source>
</evidence>
<proteinExistence type="predicted"/>
<reference evidence="2" key="1">
    <citation type="submission" date="2006-02" db="EMBL/GenBank/DDBJ databases">
        <title>Complete nucleotide sequence of BcepNazgul, a novel soil phage of Burkholderia cepacia genomovar VII.</title>
        <authorList>
            <person name="Summer E.J."/>
            <person name="Peek M.L."/>
            <person name="Haliburton J.R."/>
            <person name="Hall E."/>
            <person name="Heusinkveld K."/>
            <person name="Simser J."/>
            <person name="No E.G."/>
            <person name="Gonzalez C.F."/>
            <person name="Young R.F."/>
        </authorList>
    </citation>
    <scope>NUCLEOTIDE SEQUENCE [LARGE SCALE GENOMIC DNA]</scope>
</reference>
<name>Q6UYJ2_9CAUD</name>
<protein>
    <submittedName>
        <fullName evidence="2">Conserved tail assembly protein</fullName>
    </submittedName>
</protein>
<keyword evidence="1" id="KW-0175">Coiled coil</keyword>
<dbReference type="KEGG" id="vg:2559590"/>